<dbReference type="RefSeq" id="WP_143382160.1">
    <property type="nucleotide sequence ID" value="NZ_CP041637.1"/>
</dbReference>
<evidence type="ECO:0000313" key="3">
    <source>
        <dbReference type="Proteomes" id="UP000319209"/>
    </source>
</evidence>
<feature type="transmembrane region" description="Helical" evidence="1">
    <location>
        <begin position="20"/>
        <end position="40"/>
    </location>
</feature>
<accession>A0A516GUQ8</accession>
<name>A0A516GUQ8_9FLAO</name>
<protein>
    <submittedName>
        <fullName evidence="2">Uncharacterized protein</fullName>
    </submittedName>
</protein>
<dbReference type="AlphaFoldDB" id="A0A516GUQ8"/>
<dbReference type="Proteomes" id="UP000319209">
    <property type="component" value="Chromosome"/>
</dbReference>
<feature type="transmembrane region" description="Helical" evidence="1">
    <location>
        <begin position="46"/>
        <end position="66"/>
    </location>
</feature>
<keyword evidence="1" id="KW-1133">Transmembrane helix</keyword>
<keyword evidence="1" id="KW-0472">Membrane</keyword>
<organism evidence="2 3">
    <name type="scientific">Formosa sediminum</name>
    <dbReference type="NCBI Taxonomy" id="2594004"/>
    <lineage>
        <taxon>Bacteria</taxon>
        <taxon>Pseudomonadati</taxon>
        <taxon>Bacteroidota</taxon>
        <taxon>Flavobacteriia</taxon>
        <taxon>Flavobacteriales</taxon>
        <taxon>Flavobacteriaceae</taxon>
        <taxon>Formosa</taxon>
    </lineage>
</organism>
<proteinExistence type="predicted"/>
<keyword evidence="3" id="KW-1185">Reference proteome</keyword>
<dbReference type="OrthoDB" id="711014at2"/>
<dbReference type="KEGG" id="fop:FNB79_15145"/>
<feature type="transmembrane region" description="Helical" evidence="1">
    <location>
        <begin position="73"/>
        <end position="90"/>
    </location>
</feature>
<dbReference type="EMBL" id="CP041637">
    <property type="protein sequence ID" value="QDO95252.1"/>
    <property type="molecule type" value="Genomic_DNA"/>
</dbReference>
<gene>
    <name evidence="2" type="ORF">FNB79_15145</name>
</gene>
<evidence type="ECO:0000313" key="2">
    <source>
        <dbReference type="EMBL" id="QDO95252.1"/>
    </source>
</evidence>
<evidence type="ECO:0000256" key="1">
    <source>
        <dbReference type="SAM" id="Phobius"/>
    </source>
</evidence>
<keyword evidence="1" id="KW-0812">Transmembrane</keyword>
<reference evidence="2 3" key="1">
    <citation type="submission" date="2019-07" db="EMBL/GenBank/DDBJ databases">
        <title>Genome sequencing for Formosa sp. PS13.</title>
        <authorList>
            <person name="Park S.-J."/>
        </authorList>
    </citation>
    <scope>NUCLEOTIDE SEQUENCE [LARGE SCALE GENOMIC DNA]</scope>
    <source>
        <strain evidence="2 3">PS13</strain>
    </source>
</reference>
<sequence>MPANKKHLSSPLQRVIKITAGVFGGYLLTEVFHMFLIVYWDASNALITVRYAGFILWVVLLIISFLAKNGLKIWGIYVLISLVFFALIHYKQPFIF</sequence>